<organism evidence="2 3">
    <name type="scientific">Periplaneta americana</name>
    <name type="common">American cockroach</name>
    <name type="synonym">Blatta americana</name>
    <dbReference type="NCBI Taxonomy" id="6978"/>
    <lineage>
        <taxon>Eukaryota</taxon>
        <taxon>Metazoa</taxon>
        <taxon>Ecdysozoa</taxon>
        <taxon>Arthropoda</taxon>
        <taxon>Hexapoda</taxon>
        <taxon>Insecta</taxon>
        <taxon>Pterygota</taxon>
        <taxon>Neoptera</taxon>
        <taxon>Polyneoptera</taxon>
        <taxon>Dictyoptera</taxon>
        <taxon>Blattodea</taxon>
        <taxon>Blattoidea</taxon>
        <taxon>Blattidae</taxon>
        <taxon>Blattinae</taxon>
        <taxon>Periplaneta</taxon>
    </lineage>
</organism>
<name>A0ABQ8T9R5_PERAM</name>
<dbReference type="PANTHER" id="PTHR45749">
    <property type="match status" value="1"/>
</dbReference>
<evidence type="ECO:0000259" key="1">
    <source>
        <dbReference type="Pfam" id="PF05699"/>
    </source>
</evidence>
<sequence>MTSRCSRIGAKLLEGSMAVMATVTIPSTTSSVERSFSTLKRMKTFQRNSLGQERLASLAMMSIEKDLLLDMKVNPAFFNRVTEEFCKKTRRWTKYGLYDLAIEDEAAELEDEKGFSILREEVELVLKKIKNGITTELVKHLGRKKEGSQDACLRPLTGESVLSTTGSEFQPSAISLPGFIPQEHFQGRFDILEGLLEWILCSLVALAV</sequence>
<dbReference type="Proteomes" id="UP001148838">
    <property type="component" value="Unassembled WGS sequence"/>
</dbReference>
<dbReference type="Pfam" id="PF05699">
    <property type="entry name" value="Dimer_Tnp_hAT"/>
    <property type="match status" value="1"/>
</dbReference>
<feature type="domain" description="HAT C-terminal dimerisation" evidence="1">
    <location>
        <begin position="22"/>
        <end position="66"/>
    </location>
</feature>
<reference evidence="2 3" key="1">
    <citation type="journal article" date="2022" name="Allergy">
        <title>Genome assembly and annotation of Periplaneta americana reveal a comprehensive cockroach allergen profile.</title>
        <authorList>
            <person name="Wang L."/>
            <person name="Xiong Q."/>
            <person name="Saelim N."/>
            <person name="Wang L."/>
            <person name="Nong W."/>
            <person name="Wan A.T."/>
            <person name="Shi M."/>
            <person name="Liu X."/>
            <person name="Cao Q."/>
            <person name="Hui J.H.L."/>
            <person name="Sookrung N."/>
            <person name="Leung T.F."/>
            <person name="Tungtrongchitr A."/>
            <person name="Tsui S.K.W."/>
        </authorList>
    </citation>
    <scope>NUCLEOTIDE SEQUENCE [LARGE SCALE GENOMIC DNA]</scope>
    <source>
        <strain evidence="2">PWHHKU_190912</strain>
    </source>
</reference>
<dbReference type="InterPro" id="IPR012337">
    <property type="entry name" value="RNaseH-like_sf"/>
</dbReference>
<evidence type="ECO:0000313" key="2">
    <source>
        <dbReference type="EMBL" id="KAJ4443264.1"/>
    </source>
</evidence>
<keyword evidence="3" id="KW-1185">Reference proteome</keyword>
<dbReference type="InterPro" id="IPR008906">
    <property type="entry name" value="HATC_C_dom"/>
</dbReference>
<dbReference type="EMBL" id="JAJSOF020000013">
    <property type="protein sequence ID" value="KAJ4443264.1"/>
    <property type="molecule type" value="Genomic_DNA"/>
</dbReference>
<evidence type="ECO:0000313" key="3">
    <source>
        <dbReference type="Proteomes" id="UP001148838"/>
    </source>
</evidence>
<protein>
    <recommendedName>
        <fullName evidence="1">HAT C-terminal dimerisation domain-containing protein</fullName>
    </recommendedName>
</protein>
<accession>A0ABQ8T9R5</accession>
<comment type="caution">
    <text evidence="2">The sequence shown here is derived from an EMBL/GenBank/DDBJ whole genome shotgun (WGS) entry which is preliminary data.</text>
</comment>
<gene>
    <name evidence="2" type="ORF">ANN_04932</name>
</gene>
<dbReference type="PANTHER" id="PTHR45749:SF28">
    <property type="entry name" value="ZINC FINGER MYM-TYPE PROTEIN 1-LIKE-RELATED"/>
    <property type="match status" value="1"/>
</dbReference>
<dbReference type="SUPFAM" id="SSF53098">
    <property type="entry name" value="Ribonuclease H-like"/>
    <property type="match status" value="1"/>
</dbReference>
<proteinExistence type="predicted"/>